<dbReference type="PANTHER" id="PTHR47051:SF1">
    <property type="entry name" value="NESTIN"/>
    <property type="match status" value="1"/>
</dbReference>
<dbReference type="PROSITE" id="PS00226">
    <property type="entry name" value="IF_ROD_1"/>
    <property type="match status" value="1"/>
</dbReference>
<feature type="coiled-coil region" evidence="4">
    <location>
        <begin position="15"/>
        <end position="147"/>
    </location>
</feature>
<feature type="compositionally biased region" description="Basic and acidic residues" evidence="5">
    <location>
        <begin position="917"/>
        <end position="928"/>
    </location>
</feature>
<feature type="compositionally biased region" description="Polar residues" evidence="5">
    <location>
        <begin position="368"/>
        <end position="377"/>
    </location>
</feature>
<dbReference type="STRING" id="37003.ENSKMAP00000022984"/>
<dbReference type="OrthoDB" id="8886319at2759"/>
<evidence type="ECO:0000313" key="8">
    <source>
        <dbReference type="Proteomes" id="UP000264800"/>
    </source>
</evidence>
<sequence>MEFQSVHKIFHPNHLGEEKQQMLNLNRRLETYLNRVKLLEEENEQLANEIKALRHNNQGALTRRRGLEEELQQARLEVDAVWRERVLTELEVEKMNEELQALELQRQREAQAKVIVKSKLEQSRKELQEEERAQIWLREKVNQLEHEMGLLIQTHEEEVAHLEATVIQSNATMPLTRAKRANQTPDLLRMGHEFSQRATRAWQEAAGAYQGQLARLEESLDQARSRLNHVYQEKHESQLKLQTLEKEIASSQDVRLNLEKTVAQRREEHYQEIQHLQEHLEDLEMEKAELAQQIDHLLQENRGLLQLKMSLCLEVTTYRALLDSEGLGTDVTLSQKPRNISIRDAVLRPHGVKKNYQTQLSASFKTSSPSSVLSITGSKGMATQVRSTKPATLNETPKFSSKLAETDTIKSVTLDSCYPKSVQDKDAKNFRSQEEHEKVTDAEPLLPSNEQEAHVEEKRNIADVELAEEQIVTESVVSQKVESGLRNEPPLDDEADLYDFTTPSLTLRSFQETEELNPVSDELEQVAFEVKSEKEDVLQSQAEDGASMRIQHVDEELEHVQGDTSDSETEAIIEPIFESRPSSLESECESIETVFNQEADHNTDENISNNHFVPIKQESSSSMVGTNGKEVEDKLYPDGEEMDTWDSVIERKVNVRTDDEVKNEEKKQHAEPEEDISAKEPEEENIEALQIDNLTSSMMLMQVDEGQDTTLDPGHTSSPNKEEENDEEDSQNVSVSWRTELESDSYAQENTLADTRPLIRYKSDDTDANTQASHIDESESSEGEQEKKMDEAGMGTWSDGKSKTFGTMEDLCEEVEEETIDEDYNLGYIHVEDRDVSQGTVVSEHVTVVTDGENEAEELMGAIVHTDVDYDKELATDKLLEQELENVSTDRYSVHSAQQQISEEILQMDDKFVEEVNEQVEPKKEKTDGSSSCEPGMSENHEHISSTLDQALDNQMFSDPYAVTYPSNTITEEEVQDGDQETMDKPEKEEEEGENNIYVAPDADITEDHSGFTDFINRPEMEDMEDTNNPEDPNSVVLVKADQTDLHDVPAAPEVTEVLPEETPKDCQENVIEDVEDFHRFPAETAEWEVLEKPAQVLEVRDQTKHDENYENMPELADDDVLTYQEEPVEMFPDSVLSEDDIFIVKDVTDSSLHHSLFPSDVKNDFWVSSLESGATYEPEDACNEAVEQTNQNEEFADNKVWGNLENSNVINGNCKSEVDSPKATGAVEEQEQTHVEVKKMLVHSEESEAEAESWSSGEEPV</sequence>
<reference evidence="7" key="1">
    <citation type="submission" date="2025-08" db="UniProtKB">
        <authorList>
            <consortium name="Ensembl"/>
        </authorList>
    </citation>
    <scope>IDENTIFICATION</scope>
</reference>
<dbReference type="SMART" id="SM01391">
    <property type="entry name" value="Filament"/>
    <property type="match status" value="1"/>
</dbReference>
<dbReference type="Ensembl" id="ENSKMAT00000023279.1">
    <property type="protein sequence ID" value="ENSKMAP00000022984.1"/>
    <property type="gene ID" value="ENSKMAG00000017045.1"/>
</dbReference>
<feature type="compositionally biased region" description="Basic and acidic residues" evidence="5">
    <location>
        <begin position="656"/>
        <end position="680"/>
    </location>
</feature>
<evidence type="ECO:0000256" key="2">
    <source>
        <dbReference type="ARBA" id="ARBA00023054"/>
    </source>
</evidence>
<organism evidence="7 8">
    <name type="scientific">Kryptolebias marmoratus</name>
    <name type="common">Mangrove killifish</name>
    <name type="synonym">Rivulus marmoratus</name>
    <dbReference type="NCBI Taxonomy" id="37003"/>
    <lineage>
        <taxon>Eukaryota</taxon>
        <taxon>Metazoa</taxon>
        <taxon>Chordata</taxon>
        <taxon>Craniata</taxon>
        <taxon>Vertebrata</taxon>
        <taxon>Euteleostomi</taxon>
        <taxon>Actinopterygii</taxon>
        <taxon>Neopterygii</taxon>
        <taxon>Teleostei</taxon>
        <taxon>Neoteleostei</taxon>
        <taxon>Acanthomorphata</taxon>
        <taxon>Ovalentaria</taxon>
        <taxon>Atherinomorphae</taxon>
        <taxon>Cyprinodontiformes</taxon>
        <taxon>Rivulidae</taxon>
        <taxon>Kryptolebias</taxon>
    </lineage>
</organism>
<comment type="similarity">
    <text evidence="3">Belongs to the intermediate filament family.</text>
</comment>
<dbReference type="InterPro" id="IPR039008">
    <property type="entry name" value="IF_rod_dom"/>
</dbReference>
<dbReference type="Proteomes" id="UP000264800">
    <property type="component" value="Unplaced"/>
</dbReference>
<dbReference type="GO" id="GO:0030844">
    <property type="term" value="P:positive regulation of intermediate filament depolymerization"/>
    <property type="evidence" value="ECO:0007669"/>
    <property type="project" value="TreeGrafter"/>
</dbReference>
<evidence type="ECO:0000259" key="6">
    <source>
        <dbReference type="PROSITE" id="PS51842"/>
    </source>
</evidence>
<dbReference type="AlphaFoldDB" id="A0A3Q3BE74"/>
<feature type="region of interest" description="Disordered" evidence="5">
    <location>
        <begin position="656"/>
        <end position="804"/>
    </location>
</feature>
<dbReference type="GO" id="GO:0031730">
    <property type="term" value="F:CCR5 chemokine receptor binding"/>
    <property type="evidence" value="ECO:0007669"/>
    <property type="project" value="TreeGrafter"/>
</dbReference>
<dbReference type="Gene3D" id="1.20.5.170">
    <property type="match status" value="1"/>
</dbReference>
<evidence type="ECO:0000256" key="3">
    <source>
        <dbReference type="RuleBase" id="RU000685"/>
    </source>
</evidence>
<accession>A0A3Q3BE74</accession>
<reference evidence="7" key="2">
    <citation type="submission" date="2025-09" db="UniProtKB">
        <authorList>
            <consortium name="Ensembl"/>
        </authorList>
    </citation>
    <scope>IDENTIFICATION</scope>
</reference>
<feature type="region of interest" description="Disordered" evidence="5">
    <location>
        <begin position="917"/>
        <end position="942"/>
    </location>
</feature>
<keyword evidence="2 4" id="KW-0175">Coiled coil</keyword>
<evidence type="ECO:0000256" key="4">
    <source>
        <dbReference type="SAM" id="Coils"/>
    </source>
</evidence>
<feature type="region of interest" description="Disordered" evidence="5">
    <location>
        <begin position="972"/>
        <end position="1014"/>
    </location>
</feature>
<feature type="coiled-coil region" evidence="4">
    <location>
        <begin position="206"/>
        <end position="307"/>
    </location>
</feature>
<dbReference type="GeneID" id="108243256"/>
<evidence type="ECO:0000256" key="1">
    <source>
        <dbReference type="ARBA" id="ARBA00022754"/>
    </source>
</evidence>
<protein>
    <submittedName>
        <fullName evidence="7">Nestin</fullName>
    </submittedName>
</protein>
<evidence type="ECO:0000256" key="5">
    <source>
        <dbReference type="SAM" id="MobiDB-lite"/>
    </source>
</evidence>
<proteinExistence type="inferred from homology"/>
<dbReference type="InterPro" id="IPR018039">
    <property type="entry name" value="IF_conserved"/>
</dbReference>
<feature type="compositionally biased region" description="Low complexity" evidence="5">
    <location>
        <begin position="1253"/>
        <end position="1262"/>
    </location>
</feature>
<dbReference type="PANTHER" id="PTHR47051">
    <property type="entry name" value="NESTIN"/>
    <property type="match status" value="1"/>
</dbReference>
<dbReference type="KEGG" id="kmr:108243256"/>
<feature type="compositionally biased region" description="Polar residues" evidence="5">
    <location>
        <begin position="384"/>
        <end position="394"/>
    </location>
</feature>
<dbReference type="CTD" id="10763"/>
<keyword evidence="1 3" id="KW-0403">Intermediate filament</keyword>
<feature type="domain" description="IF rod" evidence="6">
    <location>
        <begin position="18"/>
        <end position="329"/>
    </location>
</feature>
<dbReference type="RefSeq" id="XP_017284058.1">
    <property type="nucleotide sequence ID" value="XM_017428569.3"/>
</dbReference>
<feature type="region of interest" description="Disordered" evidence="5">
    <location>
        <begin position="368"/>
        <end position="394"/>
    </location>
</feature>
<keyword evidence="8" id="KW-1185">Reference proteome</keyword>
<evidence type="ECO:0000313" key="7">
    <source>
        <dbReference type="Ensembl" id="ENSKMAP00000022984.1"/>
    </source>
</evidence>
<dbReference type="GO" id="GO:0005882">
    <property type="term" value="C:intermediate filament"/>
    <property type="evidence" value="ECO:0007669"/>
    <property type="project" value="UniProtKB-KW"/>
</dbReference>
<dbReference type="InterPro" id="IPR031211">
    <property type="entry name" value="Nestin"/>
</dbReference>
<dbReference type="PROSITE" id="PS51842">
    <property type="entry name" value="IF_ROD_2"/>
    <property type="match status" value="1"/>
</dbReference>
<dbReference type="SUPFAM" id="SSF64593">
    <property type="entry name" value="Intermediate filament protein, coiled coil region"/>
    <property type="match status" value="2"/>
</dbReference>
<dbReference type="GeneTree" id="ENSGT00940000169377"/>
<dbReference type="Pfam" id="PF00038">
    <property type="entry name" value="Filament"/>
    <property type="match status" value="1"/>
</dbReference>
<feature type="compositionally biased region" description="Acidic residues" evidence="5">
    <location>
        <begin position="972"/>
        <end position="981"/>
    </location>
</feature>
<dbReference type="GO" id="GO:0019215">
    <property type="term" value="F:intermediate filament binding"/>
    <property type="evidence" value="ECO:0007669"/>
    <property type="project" value="InterPro"/>
</dbReference>
<name>A0A3Q3BE74_KRYMA</name>
<feature type="region of interest" description="Disordered" evidence="5">
    <location>
        <begin position="1241"/>
        <end position="1262"/>
    </location>
</feature>